<dbReference type="EMBL" id="DTMF01000013">
    <property type="protein sequence ID" value="HGF32839.1"/>
    <property type="molecule type" value="Genomic_DNA"/>
</dbReference>
<proteinExistence type="predicted"/>
<accession>A0A7C3V5L3</accession>
<protein>
    <submittedName>
        <fullName evidence="1">Uncharacterized protein</fullName>
    </submittedName>
</protein>
<gene>
    <name evidence="1" type="ORF">ENW96_00415</name>
</gene>
<comment type="caution">
    <text evidence="1">The sequence shown here is derived from an EMBL/GenBank/DDBJ whole genome shotgun (WGS) entry which is preliminary data.</text>
</comment>
<organism evidence="1">
    <name type="scientific">Desulfobacca acetoxidans</name>
    <dbReference type="NCBI Taxonomy" id="60893"/>
    <lineage>
        <taxon>Bacteria</taxon>
        <taxon>Pseudomonadati</taxon>
        <taxon>Thermodesulfobacteriota</taxon>
        <taxon>Desulfobaccia</taxon>
        <taxon>Desulfobaccales</taxon>
        <taxon>Desulfobaccaceae</taxon>
        <taxon>Desulfobacca</taxon>
    </lineage>
</organism>
<dbReference type="AlphaFoldDB" id="A0A7C3V5L3"/>
<reference evidence="1" key="1">
    <citation type="journal article" date="2020" name="mSystems">
        <title>Genome- and Community-Level Interaction Insights into Carbon Utilization and Element Cycling Functions of Hydrothermarchaeota in Hydrothermal Sediment.</title>
        <authorList>
            <person name="Zhou Z."/>
            <person name="Liu Y."/>
            <person name="Xu W."/>
            <person name="Pan J."/>
            <person name="Luo Z.H."/>
            <person name="Li M."/>
        </authorList>
    </citation>
    <scope>NUCLEOTIDE SEQUENCE [LARGE SCALE GENOMIC DNA]</scope>
    <source>
        <strain evidence="1">SpSt-897</strain>
    </source>
</reference>
<evidence type="ECO:0000313" key="1">
    <source>
        <dbReference type="EMBL" id="HGF32839.1"/>
    </source>
</evidence>
<sequence>MEKFPFSGVPQPMSKIIPFRQLARAQHLNFLEHKRREYQEREDYLARLRRLLFQIEGQMRQAEFLQLDLIMQIAKHFQVNLELPVQGDRLALQRIFAENPFLFTLTEFFAGRHTPEECLKKIESLQEKPPGE</sequence>
<name>A0A7C3V5L3_9BACT</name>